<dbReference type="Gene3D" id="1.10.3300.10">
    <property type="entry name" value="Jann2411-like domain"/>
    <property type="match status" value="1"/>
</dbReference>
<dbReference type="Proteomes" id="UP000826462">
    <property type="component" value="Chromosome 2"/>
</dbReference>
<dbReference type="InterPro" id="IPR021005">
    <property type="entry name" value="Znf_CGNR"/>
</dbReference>
<evidence type="ECO:0000313" key="3">
    <source>
        <dbReference type="Proteomes" id="UP000826462"/>
    </source>
</evidence>
<feature type="domain" description="Zinc finger CGNR" evidence="1">
    <location>
        <begin position="146"/>
        <end position="187"/>
    </location>
</feature>
<dbReference type="SUPFAM" id="SSF160904">
    <property type="entry name" value="Jann2411-like"/>
    <property type="match status" value="1"/>
</dbReference>
<name>A0ABX8URT8_9BURK</name>
<evidence type="ECO:0000313" key="2">
    <source>
        <dbReference type="EMBL" id="QYD71718.1"/>
    </source>
</evidence>
<dbReference type="InterPro" id="IPR010852">
    <property type="entry name" value="ABATE"/>
</dbReference>
<gene>
    <name evidence="2" type="ORF">KZJ38_32560</name>
</gene>
<protein>
    <submittedName>
        <fullName evidence="2">CGNR zinc finger domain-containing protein</fullName>
    </submittedName>
</protein>
<dbReference type="PANTHER" id="PTHR35525:SF3">
    <property type="entry name" value="BLL6575 PROTEIN"/>
    <property type="match status" value="1"/>
</dbReference>
<keyword evidence="3" id="KW-1185">Reference proteome</keyword>
<dbReference type="EMBL" id="CP080096">
    <property type="protein sequence ID" value="QYD71718.1"/>
    <property type="molecule type" value="Genomic_DNA"/>
</dbReference>
<sequence>MASPLASVRAQDAVLEFLNTVVPRNGQLLDLFQSDEDVLAWLERTGLLEMVVMREDGIYRGLATEARQLRENVRQLVLQRKLGQLVDTGLLNWVLGAGSYQMELVEDEAGNLNALYRFPAQTPTQVLVPVAIAAAELLVRGDFLLVRQCESPDCPLWFYDRTKSHRRRWCNMTICGNRQKAARFRTRLLCGGLVEQE</sequence>
<evidence type="ECO:0000259" key="1">
    <source>
        <dbReference type="Pfam" id="PF11706"/>
    </source>
</evidence>
<accession>A0ABX8URT8</accession>
<dbReference type="RefSeq" id="WP_219801147.1">
    <property type="nucleotide sequence ID" value="NZ_CP080096.1"/>
</dbReference>
<dbReference type="Pfam" id="PF07336">
    <property type="entry name" value="ABATE"/>
    <property type="match status" value="1"/>
</dbReference>
<dbReference type="PANTHER" id="PTHR35525">
    <property type="entry name" value="BLL6575 PROTEIN"/>
    <property type="match status" value="1"/>
</dbReference>
<dbReference type="InterPro" id="IPR023286">
    <property type="entry name" value="ABATE_dom_sf"/>
</dbReference>
<reference evidence="2 3" key="1">
    <citation type="submission" date="2021-07" db="EMBL/GenBank/DDBJ databases">
        <title>Paraburkholderia edwinii protects Aspergillus sp. from phenazines by acting as a toxin sponge.</title>
        <authorList>
            <person name="Dahlstrom K.M."/>
            <person name="Newman D.K."/>
        </authorList>
    </citation>
    <scope>NUCLEOTIDE SEQUENCE [LARGE SCALE GENOMIC DNA]</scope>
    <source>
        <strain evidence="2 3">Pe01</strain>
    </source>
</reference>
<proteinExistence type="predicted"/>
<organism evidence="2 3">
    <name type="scientific">Paraburkholderia edwinii</name>
    <dbReference type="NCBI Taxonomy" id="2861782"/>
    <lineage>
        <taxon>Bacteria</taxon>
        <taxon>Pseudomonadati</taxon>
        <taxon>Pseudomonadota</taxon>
        <taxon>Betaproteobacteria</taxon>
        <taxon>Burkholderiales</taxon>
        <taxon>Burkholderiaceae</taxon>
        <taxon>Paraburkholderia</taxon>
    </lineage>
</organism>
<dbReference type="Pfam" id="PF11706">
    <property type="entry name" value="zf-CGNR"/>
    <property type="match status" value="1"/>
</dbReference>